<dbReference type="Proteomes" id="UP000198784">
    <property type="component" value="Unassembled WGS sequence"/>
</dbReference>
<name>A0A1I5WJF2_9PSED</name>
<proteinExistence type="predicted"/>
<evidence type="ECO:0000313" key="2">
    <source>
        <dbReference type="Proteomes" id="UP000198784"/>
    </source>
</evidence>
<evidence type="ECO:0000313" key="1">
    <source>
        <dbReference type="EMBL" id="SFQ19914.1"/>
    </source>
</evidence>
<dbReference type="OrthoDB" id="6914681at2"/>
<dbReference type="EMBL" id="FOWX01000040">
    <property type="protein sequence ID" value="SFQ19914.1"/>
    <property type="molecule type" value="Genomic_DNA"/>
</dbReference>
<dbReference type="AlphaFoldDB" id="A0A1I5WJF2"/>
<protein>
    <submittedName>
        <fullName evidence="1">Uncharacterized protein</fullName>
    </submittedName>
</protein>
<gene>
    <name evidence="1" type="ORF">SAMN05216190_14043</name>
</gene>
<reference evidence="2" key="1">
    <citation type="submission" date="2016-10" db="EMBL/GenBank/DDBJ databases">
        <authorList>
            <person name="Varghese N."/>
            <person name="Submissions S."/>
        </authorList>
    </citation>
    <scope>NUCLEOTIDE SEQUENCE [LARGE SCALE GENOMIC DNA]</scope>
    <source>
        <strain evidence="2">DSM 17834</strain>
    </source>
</reference>
<organism evidence="1 2">
    <name type="scientific">Pseudomonas borbori</name>
    <dbReference type="NCBI Taxonomy" id="289003"/>
    <lineage>
        <taxon>Bacteria</taxon>
        <taxon>Pseudomonadati</taxon>
        <taxon>Pseudomonadota</taxon>
        <taxon>Gammaproteobacteria</taxon>
        <taxon>Pseudomonadales</taxon>
        <taxon>Pseudomonadaceae</taxon>
        <taxon>Pseudomonas</taxon>
    </lineage>
</organism>
<dbReference type="RefSeq" id="WP_090505363.1">
    <property type="nucleotide sequence ID" value="NZ_FOWX01000040.1"/>
</dbReference>
<accession>A0A1I5WJF2</accession>
<keyword evidence="2" id="KW-1185">Reference proteome</keyword>
<sequence>MGKRNKDIRDRAWDQALAFFTQVRDDPENPEMIESLVLWVNQSPAHLDIFNELAAIWVAAGMALARQIEPLGTDDDSEQDGPLLH</sequence>